<dbReference type="Proteomes" id="UP000245884">
    <property type="component" value="Unassembled WGS sequence"/>
</dbReference>
<dbReference type="GeneID" id="37027862"/>
<reference evidence="2 3" key="1">
    <citation type="journal article" date="2018" name="Mol. Biol. Evol.">
        <title>Broad Genomic Sampling Reveals a Smut Pathogenic Ancestry of the Fungal Clade Ustilaginomycotina.</title>
        <authorList>
            <person name="Kijpornyongpan T."/>
            <person name="Mondo S.J."/>
            <person name="Barry K."/>
            <person name="Sandor L."/>
            <person name="Lee J."/>
            <person name="Lipzen A."/>
            <person name="Pangilinan J."/>
            <person name="LaButti K."/>
            <person name="Hainaut M."/>
            <person name="Henrissat B."/>
            <person name="Grigoriev I.V."/>
            <person name="Spatafora J.W."/>
            <person name="Aime M.C."/>
        </authorList>
    </citation>
    <scope>NUCLEOTIDE SEQUENCE [LARGE SCALE GENOMIC DNA]</scope>
    <source>
        <strain evidence="2 3">MCA 5214</strain>
    </source>
</reference>
<dbReference type="EMBL" id="KZ819666">
    <property type="protein sequence ID" value="PWN28126.1"/>
    <property type="molecule type" value="Genomic_DNA"/>
</dbReference>
<keyword evidence="3" id="KW-1185">Reference proteome</keyword>
<dbReference type="RefSeq" id="XP_025362738.1">
    <property type="nucleotide sequence ID" value="XM_025506039.1"/>
</dbReference>
<evidence type="ECO:0000313" key="3">
    <source>
        <dbReference type="Proteomes" id="UP000245884"/>
    </source>
</evidence>
<name>A0A316US61_9BASI</name>
<feature type="region of interest" description="Disordered" evidence="1">
    <location>
        <begin position="282"/>
        <end position="311"/>
    </location>
</feature>
<feature type="compositionally biased region" description="Low complexity" evidence="1">
    <location>
        <begin position="1"/>
        <end position="11"/>
    </location>
</feature>
<evidence type="ECO:0000313" key="2">
    <source>
        <dbReference type="EMBL" id="PWN28126.1"/>
    </source>
</evidence>
<protein>
    <submittedName>
        <fullName evidence="2">Uncharacterized protein</fullName>
    </submittedName>
</protein>
<dbReference type="InterPro" id="IPR029058">
    <property type="entry name" value="AB_hydrolase_fold"/>
</dbReference>
<proteinExistence type="predicted"/>
<evidence type="ECO:0000256" key="1">
    <source>
        <dbReference type="SAM" id="MobiDB-lite"/>
    </source>
</evidence>
<dbReference type="SUPFAM" id="SSF53474">
    <property type="entry name" value="alpha/beta-Hydrolases"/>
    <property type="match status" value="1"/>
</dbReference>
<dbReference type="OrthoDB" id="94039at2759"/>
<organism evidence="2 3">
    <name type="scientific">Jaminaea rosea</name>
    <dbReference type="NCBI Taxonomy" id="1569628"/>
    <lineage>
        <taxon>Eukaryota</taxon>
        <taxon>Fungi</taxon>
        <taxon>Dikarya</taxon>
        <taxon>Basidiomycota</taxon>
        <taxon>Ustilaginomycotina</taxon>
        <taxon>Exobasidiomycetes</taxon>
        <taxon>Microstromatales</taxon>
        <taxon>Microstromatales incertae sedis</taxon>
        <taxon>Jaminaea</taxon>
    </lineage>
</organism>
<gene>
    <name evidence="2" type="ORF">BDZ90DRAFT_231882</name>
</gene>
<dbReference type="AlphaFoldDB" id="A0A316US61"/>
<feature type="region of interest" description="Disordered" evidence="1">
    <location>
        <begin position="1"/>
        <end position="23"/>
    </location>
</feature>
<dbReference type="STRING" id="1569628.A0A316US61"/>
<sequence length="552" mass="60171">MASPDASSSSTSPPPPPPLSRLPVLLPLLASPASARDAASPPLHLLPGGELRSSRLIHRQSSIGIEWVSTSHVYPAAYPRSHPESTAPPCSSVESRDNEADLLGTAKSKDVESQQRHRDLARFEEIKARYSGGLASFYPPETEQEAQERAKELAAMAYPQLWSCVQRLVPVEVPGGLKVRERIARARRGQRLKGEQEEGYTLILAHANGFHKETWEETIRSLLESLPDTLRIEEIWSLDSLGAGESGALVKETVGDVFSWLDAARDIEQLVTRCLPEMGNEAFGPRWPPTQLGARAPRERSGAMQKGRRQRRHRRFIGVGHSVSGAAMAMLAGTRPGLFDAVILIDPVTGHKDSFSKHLDQPYTGLNQPAATGAIVRRHTWLSGKAAGEYFRSKPFFKGWDRRVLDSYTRFCLRPLTVPGGGGAVTLATSRWSEAAVFASSAIGCFGLAALEHGGTRNDDATPTKIWHLSASSSRSVQRDVDTTAIEKAIKRGAAEGRFGAGSGAERLEKEKADHLVVQQMPDFVGKKLADVLRKMLLSKAEEGFKPPGARL</sequence>
<accession>A0A316US61</accession>
<dbReference type="Gene3D" id="3.40.50.1820">
    <property type="entry name" value="alpha/beta hydrolase"/>
    <property type="match status" value="1"/>
</dbReference>